<dbReference type="Proteomes" id="UP000789595">
    <property type="component" value="Unassembled WGS sequence"/>
</dbReference>
<evidence type="ECO:0000313" key="2">
    <source>
        <dbReference type="Proteomes" id="UP000789595"/>
    </source>
</evidence>
<sequence length="143" mass="15485">MRRGELSRRRGLVVVQLEAHAVVDLVVLERDVVLEDGVPLLDADLLGPGAALRRDELFQVADRVVLVALHPNLLAEAVVADDLDHFSCSGDGARRRLMSVVVFEAAVGSAAVALRRDARTGCEMRLRRSALLPCRSSDSCSCL</sequence>
<name>A0A8J2SLT2_9STRA</name>
<gene>
    <name evidence="1" type="ORF">PECAL_4P20850</name>
</gene>
<keyword evidence="2" id="KW-1185">Reference proteome</keyword>
<accession>A0A8J2SLT2</accession>
<protein>
    <submittedName>
        <fullName evidence="1">Uncharacterized protein</fullName>
    </submittedName>
</protein>
<reference evidence="1" key="1">
    <citation type="submission" date="2021-11" db="EMBL/GenBank/DDBJ databases">
        <authorList>
            <consortium name="Genoscope - CEA"/>
            <person name="William W."/>
        </authorList>
    </citation>
    <scope>NUCLEOTIDE SEQUENCE</scope>
</reference>
<dbReference type="AlphaFoldDB" id="A0A8J2SLT2"/>
<organism evidence="1 2">
    <name type="scientific">Pelagomonas calceolata</name>
    <dbReference type="NCBI Taxonomy" id="35677"/>
    <lineage>
        <taxon>Eukaryota</taxon>
        <taxon>Sar</taxon>
        <taxon>Stramenopiles</taxon>
        <taxon>Ochrophyta</taxon>
        <taxon>Pelagophyceae</taxon>
        <taxon>Pelagomonadales</taxon>
        <taxon>Pelagomonadaceae</taxon>
        <taxon>Pelagomonas</taxon>
    </lineage>
</organism>
<evidence type="ECO:0000313" key="1">
    <source>
        <dbReference type="EMBL" id="CAH0374783.1"/>
    </source>
</evidence>
<comment type="caution">
    <text evidence="1">The sequence shown here is derived from an EMBL/GenBank/DDBJ whole genome shotgun (WGS) entry which is preliminary data.</text>
</comment>
<dbReference type="EMBL" id="CAKKNE010000004">
    <property type="protein sequence ID" value="CAH0374783.1"/>
    <property type="molecule type" value="Genomic_DNA"/>
</dbReference>
<proteinExistence type="predicted"/>